<feature type="transmembrane region" description="Helical" evidence="7">
    <location>
        <begin position="355"/>
        <end position="377"/>
    </location>
</feature>
<feature type="transmembrane region" description="Helical" evidence="7">
    <location>
        <begin position="27"/>
        <end position="49"/>
    </location>
</feature>
<feature type="transmembrane region" description="Helical" evidence="7">
    <location>
        <begin position="87"/>
        <end position="112"/>
    </location>
</feature>
<feature type="transmembrane region" description="Helical" evidence="7">
    <location>
        <begin position="234"/>
        <end position="256"/>
    </location>
</feature>
<dbReference type="Pfam" id="PF05977">
    <property type="entry name" value="MFS_3"/>
    <property type="match status" value="1"/>
</dbReference>
<dbReference type="PANTHER" id="PTHR23513:SF11">
    <property type="entry name" value="STAPHYLOFERRIN A TRANSPORTER"/>
    <property type="match status" value="1"/>
</dbReference>
<evidence type="ECO:0000256" key="4">
    <source>
        <dbReference type="ARBA" id="ARBA00022692"/>
    </source>
</evidence>
<feature type="domain" description="Major facilitator superfamily (MFS) profile" evidence="8">
    <location>
        <begin position="1"/>
        <end position="382"/>
    </location>
</feature>
<dbReference type="AlphaFoldDB" id="A0A6J6K285"/>
<feature type="transmembrane region" description="Helical" evidence="7">
    <location>
        <begin position="329"/>
        <end position="349"/>
    </location>
</feature>
<evidence type="ECO:0000259" key="8">
    <source>
        <dbReference type="PROSITE" id="PS50850"/>
    </source>
</evidence>
<name>A0A6J6K285_9ZZZZ</name>
<proteinExistence type="predicted"/>
<evidence type="ECO:0000256" key="7">
    <source>
        <dbReference type="SAM" id="Phobius"/>
    </source>
</evidence>
<dbReference type="Gene3D" id="1.20.1250.20">
    <property type="entry name" value="MFS general substrate transporter like domains"/>
    <property type="match status" value="1"/>
</dbReference>
<dbReference type="InterPro" id="IPR020846">
    <property type="entry name" value="MFS_dom"/>
</dbReference>
<dbReference type="GO" id="GO:0005886">
    <property type="term" value="C:plasma membrane"/>
    <property type="evidence" value="ECO:0007669"/>
    <property type="project" value="UniProtKB-SubCell"/>
</dbReference>
<evidence type="ECO:0000256" key="3">
    <source>
        <dbReference type="ARBA" id="ARBA00022475"/>
    </source>
</evidence>
<dbReference type="PROSITE" id="PS50850">
    <property type="entry name" value="MFS"/>
    <property type="match status" value="1"/>
</dbReference>
<keyword evidence="6 7" id="KW-0472">Membrane</keyword>
<keyword evidence="3" id="KW-1003">Cell membrane</keyword>
<dbReference type="PANTHER" id="PTHR23513">
    <property type="entry name" value="INTEGRAL MEMBRANE EFFLUX PROTEIN-RELATED"/>
    <property type="match status" value="1"/>
</dbReference>
<feature type="transmembrane region" description="Helical" evidence="7">
    <location>
        <begin position="61"/>
        <end position="81"/>
    </location>
</feature>
<accession>A0A6J6K285</accession>
<keyword evidence="2" id="KW-0813">Transport</keyword>
<dbReference type="CDD" id="cd06173">
    <property type="entry name" value="MFS_MefA_like"/>
    <property type="match status" value="1"/>
</dbReference>
<protein>
    <submittedName>
        <fullName evidence="9">Unannotated protein</fullName>
    </submittedName>
</protein>
<organism evidence="9">
    <name type="scientific">freshwater metagenome</name>
    <dbReference type="NCBI Taxonomy" id="449393"/>
    <lineage>
        <taxon>unclassified sequences</taxon>
        <taxon>metagenomes</taxon>
        <taxon>ecological metagenomes</taxon>
    </lineage>
</organism>
<reference evidence="9" key="1">
    <citation type="submission" date="2020-05" db="EMBL/GenBank/DDBJ databases">
        <authorList>
            <person name="Chiriac C."/>
            <person name="Salcher M."/>
            <person name="Ghai R."/>
            <person name="Kavagutti S V."/>
        </authorList>
    </citation>
    <scope>NUCLEOTIDE SEQUENCE</scope>
</reference>
<comment type="subcellular location">
    <subcellularLocation>
        <location evidence="1">Cell membrane</location>
        <topology evidence="1">Multi-pass membrane protein</topology>
    </subcellularLocation>
</comment>
<feature type="transmembrane region" description="Helical" evidence="7">
    <location>
        <begin position="268"/>
        <end position="287"/>
    </location>
</feature>
<evidence type="ECO:0000256" key="1">
    <source>
        <dbReference type="ARBA" id="ARBA00004651"/>
    </source>
</evidence>
<evidence type="ECO:0000256" key="5">
    <source>
        <dbReference type="ARBA" id="ARBA00022989"/>
    </source>
</evidence>
<keyword evidence="5 7" id="KW-1133">Transmembrane helix</keyword>
<dbReference type="GO" id="GO:0022857">
    <property type="term" value="F:transmembrane transporter activity"/>
    <property type="evidence" value="ECO:0007669"/>
    <property type="project" value="InterPro"/>
</dbReference>
<dbReference type="EMBL" id="CAEZWB010000033">
    <property type="protein sequence ID" value="CAB4643790.1"/>
    <property type="molecule type" value="Genomic_DNA"/>
</dbReference>
<gene>
    <name evidence="9" type="ORF">UFOPK2166_00409</name>
</gene>
<evidence type="ECO:0000313" key="9">
    <source>
        <dbReference type="EMBL" id="CAB4643790.1"/>
    </source>
</evidence>
<dbReference type="InterPro" id="IPR010290">
    <property type="entry name" value="TM_effector"/>
</dbReference>
<dbReference type="InterPro" id="IPR036259">
    <property type="entry name" value="MFS_trans_sf"/>
</dbReference>
<feature type="transmembrane region" description="Helical" evidence="7">
    <location>
        <begin position="206"/>
        <end position="228"/>
    </location>
</feature>
<evidence type="ECO:0000256" key="6">
    <source>
        <dbReference type="ARBA" id="ARBA00023136"/>
    </source>
</evidence>
<feature type="transmembrane region" description="Helical" evidence="7">
    <location>
        <begin position="156"/>
        <end position="173"/>
    </location>
</feature>
<sequence length="382" mass="39385">MAALVSNVGTFMHLVAAGWAMTTLSDSATFVGLVQTAWAVPGFLLALHAGALADMIDRRKLIAITQLGALFVAGALAVMDWTGSLTVSYLLAGTFLESIALTIAAPAFMALTPELVGDEHLAQALGLDSASRNIAQSVGPALAGLIIASLNPGAVFALNALSFVGIIFVVRVNKQVRAAKPNTTGVNAAIKEGIAHIIQTQQLRRLAIRLTLVMGATASLAALLPVVAKSSLELGASGFGLLSGALGVGSVLAVWLLPNVRARMSIEVLMFGSSVTWAGGVVMLALSQHIVPAIVALLIVGLATMALMNTMFSIFIVQLPDWVRGRGSSLAMLVVWFGASVGATVWGYVATKLGVNDALLIAAATTAGIAVINRVLFSVRPN</sequence>
<keyword evidence="4 7" id="KW-0812">Transmembrane</keyword>
<evidence type="ECO:0000256" key="2">
    <source>
        <dbReference type="ARBA" id="ARBA00022448"/>
    </source>
</evidence>
<dbReference type="SUPFAM" id="SSF103473">
    <property type="entry name" value="MFS general substrate transporter"/>
    <property type="match status" value="1"/>
</dbReference>
<feature type="transmembrane region" description="Helical" evidence="7">
    <location>
        <begin position="293"/>
        <end position="317"/>
    </location>
</feature>